<dbReference type="Gene3D" id="1.10.10.10">
    <property type="entry name" value="Winged helix-like DNA-binding domain superfamily/Winged helix DNA-binding domain"/>
    <property type="match status" value="1"/>
</dbReference>
<keyword evidence="5" id="KW-0804">Transcription</keyword>
<reference evidence="9 10" key="1">
    <citation type="journal article" date="2019" name="Int. J. Syst. Evol. Microbiol.">
        <title>The Global Catalogue of Microorganisms (GCM) 10K type strain sequencing project: providing services to taxonomists for standard genome sequencing and annotation.</title>
        <authorList>
            <consortium name="The Broad Institute Genomics Platform"/>
            <consortium name="The Broad Institute Genome Sequencing Center for Infectious Disease"/>
            <person name="Wu L."/>
            <person name="Ma J."/>
        </authorList>
    </citation>
    <scope>NUCLEOTIDE SEQUENCE [LARGE SCALE GENOMIC DNA]</scope>
    <source>
        <strain evidence="9 10">JCM 15591</strain>
    </source>
</reference>
<evidence type="ECO:0000256" key="2">
    <source>
        <dbReference type="ARBA" id="ARBA00023015"/>
    </source>
</evidence>
<protein>
    <submittedName>
        <fullName evidence="9">Uncharacterized protein</fullName>
    </submittedName>
</protein>
<dbReference type="InterPro" id="IPR036388">
    <property type="entry name" value="WH-like_DNA-bd_sf"/>
</dbReference>
<dbReference type="Pfam" id="PF08281">
    <property type="entry name" value="Sigma70_r4_2"/>
    <property type="match status" value="1"/>
</dbReference>
<dbReference type="InterPro" id="IPR014284">
    <property type="entry name" value="RNA_pol_sigma-70_dom"/>
</dbReference>
<keyword evidence="2" id="KW-0805">Transcription regulation</keyword>
<evidence type="ECO:0000256" key="1">
    <source>
        <dbReference type="ARBA" id="ARBA00010641"/>
    </source>
</evidence>
<evidence type="ECO:0000259" key="8">
    <source>
        <dbReference type="Pfam" id="PF08281"/>
    </source>
</evidence>
<dbReference type="SUPFAM" id="SSF88659">
    <property type="entry name" value="Sigma3 and sigma4 domains of RNA polymerase sigma factors"/>
    <property type="match status" value="1"/>
</dbReference>
<dbReference type="InterPro" id="IPR039425">
    <property type="entry name" value="RNA_pol_sigma-70-like"/>
</dbReference>
<evidence type="ECO:0000259" key="7">
    <source>
        <dbReference type="Pfam" id="PF04542"/>
    </source>
</evidence>
<feature type="domain" description="RNA polymerase sigma-70 region 2" evidence="7">
    <location>
        <begin position="71"/>
        <end position="137"/>
    </location>
</feature>
<dbReference type="Proteomes" id="UP001501475">
    <property type="component" value="Unassembled WGS sequence"/>
</dbReference>
<evidence type="ECO:0000256" key="5">
    <source>
        <dbReference type="ARBA" id="ARBA00023163"/>
    </source>
</evidence>
<comment type="similarity">
    <text evidence="1">Belongs to the sigma-70 factor family. ECF subfamily.</text>
</comment>
<comment type="caution">
    <text evidence="9">The sequence shown here is derived from an EMBL/GenBank/DDBJ whole genome shotgun (WGS) entry which is preliminary data.</text>
</comment>
<organism evidence="9 10">
    <name type="scientific">Nostocoides vanveenii</name>
    <dbReference type="NCBI Taxonomy" id="330835"/>
    <lineage>
        <taxon>Bacteria</taxon>
        <taxon>Bacillati</taxon>
        <taxon>Actinomycetota</taxon>
        <taxon>Actinomycetes</taxon>
        <taxon>Micrococcales</taxon>
        <taxon>Intrasporangiaceae</taxon>
        <taxon>Nostocoides</taxon>
    </lineage>
</organism>
<dbReference type="InterPro" id="IPR007627">
    <property type="entry name" value="RNA_pol_sigma70_r2"/>
</dbReference>
<proteinExistence type="inferred from homology"/>
<evidence type="ECO:0000256" key="4">
    <source>
        <dbReference type="ARBA" id="ARBA00023125"/>
    </source>
</evidence>
<dbReference type="NCBIfam" id="TIGR02937">
    <property type="entry name" value="sigma70-ECF"/>
    <property type="match status" value="1"/>
</dbReference>
<dbReference type="PANTHER" id="PTHR43133:SF50">
    <property type="entry name" value="ECF RNA POLYMERASE SIGMA FACTOR SIGM"/>
    <property type="match status" value="1"/>
</dbReference>
<dbReference type="InterPro" id="IPR013324">
    <property type="entry name" value="RNA_pol_sigma_r3/r4-like"/>
</dbReference>
<feature type="domain" description="RNA polymerase sigma factor 70 region 4 type 2" evidence="8">
    <location>
        <begin position="161"/>
        <end position="213"/>
    </location>
</feature>
<dbReference type="CDD" id="cd06171">
    <property type="entry name" value="Sigma70_r4"/>
    <property type="match status" value="1"/>
</dbReference>
<evidence type="ECO:0000313" key="9">
    <source>
        <dbReference type="EMBL" id="GAA1776976.1"/>
    </source>
</evidence>
<feature type="region of interest" description="Disordered" evidence="6">
    <location>
        <begin position="1"/>
        <end position="24"/>
    </location>
</feature>
<name>A0ABN2L8Q4_9MICO</name>
<dbReference type="Gene3D" id="1.10.1740.10">
    <property type="match status" value="1"/>
</dbReference>
<evidence type="ECO:0000256" key="3">
    <source>
        <dbReference type="ARBA" id="ARBA00023082"/>
    </source>
</evidence>
<keyword evidence="4" id="KW-0238">DNA-binding</keyword>
<dbReference type="PANTHER" id="PTHR43133">
    <property type="entry name" value="RNA POLYMERASE ECF-TYPE SIGMA FACTO"/>
    <property type="match status" value="1"/>
</dbReference>
<keyword evidence="10" id="KW-1185">Reference proteome</keyword>
<evidence type="ECO:0000256" key="6">
    <source>
        <dbReference type="SAM" id="MobiDB-lite"/>
    </source>
</evidence>
<keyword evidence="3" id="KW-0731">Sigma factor</keyword>
<evidence type="ECO:0000313" key="10">
    <source>
        <dbReference type="Proteomes" id="UP001501475"/>
    </source>
</evidence>
<dbReference type="InterPro" id="IPR013249">
    <property type="entry name" value="RNA_pol_sigma70_r4_t2"/>
</dbReference>
<dbReference type="EMBL" id="BAAAPN010000106">
    <property type="protein sequence ID" value="GAA1776976.1"/>
    <property type="molecule type" value="Genomic_DNA"/>
</dbReference>
<dbReference type="Pfam" id="PF04542">
    <property type="entry name" value="Sigma70_r2"/>
    <property type="match status" value="1"/>
</dbReference>
<sequence length="225" mass="24984">MFPYAVRPSPETTPDGQGIPEKSRVRVDNPAPGARVWWGMTSIPIAATAGSRPIISHWEGTRVAALDFDTFYRETSPRVVHLVYATTGNLTLAQDCAQEAYARAWQRWSTVSQADDPLSWVRTVARRLAISQWRKDTNRTEAQRRLTAVPDPPAVISDDRRLVVDALQRLSPQHREVLALHYLLDMSIEAIAEDLGAPIGTVKARLHHGRAALATALREKEAGHA</sequence>
<dbReference type="InterPro" id="IPR013325">
    <property type="entry name" value="RNA_pol_sigma_r2"/>
</dbReference>
<dbReference type="SUPFAM" id="SSF88946">
    <property type="entry name" value="Sigma2 domain of RNA polymerase sigma factors"/>
    <property type="match status" value="1"/>
</dbReference>
<gene>
    <name evidence="9" type="ORF">GCM10009810_37640</name>
</gene>
<accession>A0ABN2L8Q4</accession>